<evidence type="ECO:0000256" key="7">
    <source>
        <dbReference type="SAM" id="SignalP"/>
    </source>
</evidence>
<organism evidence="9 10">
    <name type="scientific">Terribacillus aidingensis</name>
    <dbReference type="NCBI Taxonomy" id="586416"/>
    <lineage>
        <taxon>Bacteria</taxon>
        <taxon>Bacillati</taxon>
        <taxon>Bacillota</taxon>
        <taxon>Bacilli</taxon>
        <taxon>Bacillales</taxon>
        <taxon>Bacillaceae</taxon>
        <taxon>Terribacillus</taxon>
    </lineage>
</organism>
<protein>
    <submittedName>
        <fullName evidence="9">Nucleoside-binding protein</fullName>
    </submittedName>
</protein>
<evidence type="ECO:0000256" key="3">
    <source>
        <dbReference type="ARBA" id="ARBA00022475"/>
    </source>
</evidence>
<evidence type="ECO:0000256" key="5">
    <source>
        <dbReference type="ARBA" id="ARBA00023136"/>
    </source>
</evidence>
<proteinExistence type="inferred from homology"/>
<dbReference type="GO" id="GO:0005886">
    <property type="term" value="C:plasma membrane"/>
    <property type="evidence" value="ECO:0007669"/>
    <property type="project" value="UniProtKB-SubCell"/>
</dbReference>
<feature type="signal peptide" evidence="7">
    <location>
        <begin position="1"/>
        <end position="21"/>
    </location>
</feature>
<comment type="similarity">
    <text evidence="2">Belongs to the BMP lipoprotein family.</text>
</comment>
<feature type="chain" id="PRO_5038948305" evidence="7">
    <location>
        <begin position="22"/>
        <end position="318"/>
    </location>
</feature>
<evidence type="ECO:0000256" key="4">
    <source>
        <dbReference type="ARBA" id="ARBA00022729"/>
    </source>
</evidence>
<evidence type="ECO:0000256" key="1">
    <source>
        <dbReference type="ARBA" id="ARBA00004193"/>
    </source>
</evidence>
<comment type="subcellular location">
    <subcellularLocation>
        <location evidence="1">Cell membrane</location>
        <topology evidence="1">Lipid-anchor</topology>
    </subcellularLocation>
</comment>
<keyword evidence="3" id="KW-1003">Cell membrane</keyword>
<dbReference type="Proteomes" id="UP000219356">
    <property type="component" value="Unassembled WGS sequence"/>
</dbReference>
<dbReference type="PANTHER" id="PTHR34296:SF2">
    <property type="entry name" value="ABC TRANSPORTER GUANOSINE-BINDING PROTEIN NUPN"/>
    <property type="match status" value="1"/>
</dbReference>
<keyword evidence="10" id="KW-1185">Reference proteome</keyword>
<dbReference type="InterPro" id="IPR028082">
    <property type="entry name" value="Peripla_BP_I"/>
</dbReference>
<keyword evidence="6" id="KW-0449">Lipoprotein</keyword>
<dbReference type="InterPro" id="IPR003760">
    <property type="entry name" value="PnrA-like"/>
</dbReference>
<sequence>MYKRILIPICVLILCYLAGCAANPAAAKLDEEKRVGVVLTEAGLGDQELNDLAIDGLTKARDRLDIIYTYKEVTAVMSYEKALEELAGEGMNMIITLEAGAGDAVAEQAKANPDITYISFGTDLKADNLFGYQFNTEEAGYLAGVTAATITKSGKTGFIGEPESSYLTGFRKGIEKTNSDTELLVREASPDDQGAGNQLSKELLKEGADVLFADPGKAGKAMITQAALAHVYAIGAGGDQAYLEPDAVVTSAMLQVDHIIFELLKKDDKGEELPSDTSLGLKEQAVGLSSIAVVSITDKVEGKVHAATQKLIEAERAK</sequence>
<evidence type="ECO:0000313" key="10">
    <source>
        <dbReference type="Proteomes" id="UP000219356"/>
    </source>
</evidence>
<dbReference type="SUPFAM" id="SSF53822">
    <property type="entry name" value="Periplasmic binding protein-like I"/>
    <property type="match status" value="1"/>
</dbReference>
<dbReference type="InterPro" id="IPR050957">
    <property type="entry name" value="BMP_lipoprotein"/>
</dbReference>
<keyword evidence="5" id="KW-0472">Membrane</keyword>
<dbReference type="Gene3D" id="3.40.50.2300">
    <property type="match status" value="2"/>
</dbReference>
<dbReference type="Pfam" id="PF02608">
    <property type="entry name" value="Bmp"/>
    <property type="match status" value="1"/>
</dbReference>
<dbReference type="EMBL" id="OBEK01000001">
    <property type="protein sequence ID" value="SNZ06030.1"/>
    <property type="molecule type" value="Genomic_DNA"/>
</dbReference>
<dbReference type="RefSeq" id="WP_097039968.1">
    <property type="nucleotide sequence ID" value="NZ_OBEK01000001.1"/>
</dbReference>
<name>A0A285N9D5_9BACI</name>
<evidence type="ECO:0000259" key="8">
    <source>
        <dbReference type="Pfam" id="PF02608"/>
    </source>
</evidence>
<dbReference type="AlphaFoldDB" id="A0A285N9D5"/>
<dbReference type="CDD" id="cd06354">
    <property type="entry name" value="PBP1_PrnA-like"/>
    <property type="match status" value="1"/>
</dbReference>
<gene>
    <name evidence="9" type="ORF">SAMN05421503_1107</name>
</gene>
<dbReference type="OrthoDB" id="9784230at2"/>
<feature type="domain" description="ABC transporter substrate-binding protein PnrA-like" evidence="8">
    <location>
        <begin position="35"/>
        <end position="297"/>
    </location>
</feature>
<evidence type="ECO:0000256" key="2">
    <source>
        <dbReference type="ARBA" id="ARBA00008610"/>
    </source>
</evidence>
<reference evidence="10" key="1">
    <citation type="submission" date="2017-09" db="EMBL/GenBank/DDBJ databases">
        <authorList>
            <person name="Varghese N."/>
            <person name="Submissions S."/>
        </authorList>
    </citation>
    <scope>NUCLEOTIDE SEQUENCE [LARGE SCALE GENOMIC DNA]</scope>
    <source>
        <strain evidence="10">CGMCC 1.8913</strain>
    </source>
</reference>
<evidence type="ECO:0000256" key="6">
    <source>
        <dbReference type="ARBA" id="ARBA00023288"/>
    </source>
</evidence>
<dbReference type="PANTHER" id="PTHR34296">
    <property type="entry name" value="TRANSCRIPTIONAL ACTIVATOR PROTEIN MED"/>
    <property type="match status" value="1"/>
</dbReference>
<accession>A0A285N9D5</accession>
<evidence type="ECO:0000313" key="9">
    <source>
        <dbReference type="EMBL" id="SNZ06030.1"/>
    </source>
</evidence>
<keyword evidence="4 7" id="KW-0732">Signal</keyword>